<feature type="compositionally biased region" description="Basic and acidic residues" evidence="5">
    <location>
        <begin position="1194"/>
        <end position="1209"/>
    </location>
</feature>
<dbReference type="InterPro" id="IPR013320">
    <property type="entry name" value="ConA-like_dom_sf"/>
</dbReference>
<dbReference type="GO" id="GO:0016020">
    <property type="term" value="C:membrane"/>
    <property type="evidence" value="ECO:0007669"/>
    <property type="project" value="UniProtKB-SubCell"/>
</dbReference>
<dbReference type="SMART" id="SM00060">
    <property type="entry name" value="FN3"/>
    <property type="match status" value="2"/>
</dbReference>
<dbReference type="Pfam" id="PF00041">
    <property type="entry name" value="fn3"/>
    <property type="match status" value="1"/>
</dbReference>
<organism evidence="8 9">
    <name type="scientific">Meloidogyne javanica</name>
    <name type="common">Root-knot nematode worm</name>
    <dbReference type="NCBI Taxonomy" id="6303"/>
    <lineage>
        <taxon>Eukaryota</taxon>
        <taxon>Metazoa</taxon>
        <taxon>Ecdysozoa</taxon>
        <taxon>Nematoda</taxon>
        <taxon>Chromadorea</taxon>
        <taxon>Rhabditida</taxon>
        <taxon>Tylenchina</taxon>
        <taxon>Tylenchomorpha</taxon>
        <taxon>Tylenchoidea</taxon>
        <taxon>Meloidogynidae</taxon>
        <taxon>Meloidogyninae</taxon>
        <taxon>Meloidogyne</taxon>
        <taxon>Meloidogyne incognita group</taxon>
    </lineage>
</organism>
<evidence type="ECO:0000256" key="4">
    <source>
        <dbReference type="ARBA" id="ARBA00023136"/>
    </source>
</evidence>
<feature type="compositionally biased region" description="Low complexity" evidence="5">
    <location>
        <begin position="1007"/>
        <end position="1025"/>
    </location>
</feature>
<dbReference type="Gene3D" id="2.60.120.200">
    <property type="match status" value="1"/>
</dbReference>
<dbReference type="Proteomes" id="UP000887561">
    <property type="component" value="Unplaced"/>
</dbReference>
<dbReference type="Pfam" id="PF20010">
    <property type="entry name" value="Collagen_trimer"/>
    <property type="match status" value="1"/>
</dbReference>
<evidence type="ECO:0000256" key="2">
    <source>
        <dbReference type="ARBA" id="ARBA00022692"/>
    </source>
</evidence>
<keyword evidence="3 6" id="KW-1133">Transmembrane helix</keyword>
<dbReference type="InterPro" id="IPR003961">
    <property type="entry name" value="FN3_dom"/>
</dbReference>
<keyword evidence="8" id="KW-1185">Reference proteome</keyword>
<feature type="compositionally biased region" description="Basic and acidic residues" evidence="5">
    <location>
        <begin position="992"/>
        <end position="1006"/>
    </location>
</feature>
<feature type="compositionally biased region" description="Basic and acidic residues" evidence="5">
    <location>
        <begin position="1119"/>
        <end position="1166"/>
    </location>
</feature>
<accession>A0A915MXR7</accession>
<dbReference type="Gene3D" id="3.40.1620.70">
    <property type="match status" value="1"/>
</dbReference>
<feature type="compositionally biased region" description="Basic and acidic residues" evidence="5">
    <location>
        <begin position="1174"/>
        <end position="1186"/>
    </location>
</feature>
<feature type="transmembrane region" description="Helical" evidence="6">
    <location>
        <begin position="201"/>
        <end position="220"/>
    </location>
</feature>
<feature type="domain" description="Fibronectin type-III" evidence="7">
    <location>
        <begin position="390"/>
        <end position="484"/>
    </location>
</feature>
<feature type="transmembrane region" description="Helical" evidence="6">
    <location>
        <begin position="287"/>
        <end position="306"/>
    </location>
</feature>
<evidence type="ECO:0000256" key="5">
    <source>
        <dbReference type="SAM" id="MobiDB-lite"/>
    </source>
</evidence>
<evidence type="ECO:0000313" key="8">
    <source>
        <dbReference type="Proteomes" id="UP000887561"/>
    </source>
</evidence>
<dbReference type="CDD" id="cd00063">
    <property type="entry name" value="FN3"/>
    <property type="match status" value="1"/>
</dbReference>
<feature type="transmembrane region" description="Helical" evidence="6">
    <location>
        <begin position="232"/>
        <end position="254"/>
    </location>
</feature>
<dbReference type="Pfam" id="PF03151">
    <property type="entry name" value="TPT"/>
    <property type="match status" value="1"/>
</dbReference>
<dbReference type="InterPro" id="IPR036116">
    <property type="entry name" value="FN3_sf"/>
</dbReference>
<proteinExistence type="predicted"/>
<protein>
    <submittedName>
        <fullName evidence="9">Fibronectin type-III domain-containing protein</fullName>
    </submittedName>
</protein>
<feature type="transmembrane region" description="Helical" evidence="6">
    <location>
        <begin position="53"/>
        <end position="71"/>
    </location>
</feature>
<dbReference type="InterPro" id="IPR050186">
    <property type="entry name" value="TPT_transporter"/>
</dbReference>
<comment type="subcellular location">
    <subcellularLocation>
        <location evidence="1">Membrane</location>
        <topology evidence="1">Multi-pass membrane protein</topology>
    </subcellularLocation>
</comment>
<feature type="region of interest" description="Disordered" evidence="5">
    <location>
        <begin position="1377"/>
        <end position="1412"/>
    </location>
</feature>
<dbReference type="InterPro" id="IPR045463">
    <property type="entry name" value="XV/XVIII_trimerization_dom"/>
</dbReference>
<feature type="region of interest" description="Disordered" evidence="5">
    <location>
        <begin position="963"/>
        <end position="1231"/>
    </location>
</feature>
<dbReference type="InterPro" id="IPR004853">
    <property type="entry name" value="Sugar_P_trans_dom"/>
</dbReference>
<feature type="compositionally biased region" description="Basic residues" evidence="5">
    <location>
        <begin position="1212"/>
        <end position="1223"/>
    </location>
</feature>
<evidence type="ECO:0000256" key="3">
    <source>
        <dbReference type="ARBA" id="ARBA00022989"/>
    </source>
</evidence>
<keyword evidence="2 6" id="KW-0812">Transmembrane</keyword>
<dbReference type="WBParaSite" id="scaffold5387_cov257.g9495">
    <property type="protein sequence ID" value="scaffold5387_cov257.g9495"/>
    <property type="gene ID" value="scaffold5387_cov257.g9495"/>
</dbReference>
<evidence type="ECO:0000256" key="6">
    <source>
        <dbReference type="SAM" id="Phobius"/>
    </source>
</evidence>
<dbReference type="PROSITE" id="PS50853">
    <property type="entry name" value="FN3"/>
    <property type="match status" value="1"/>
</dbReference>
<name>A0A915MXR7_MELJA</name>
<feature type="compositionally biased region" description="Basic and acidic residues" evidence="5">
    <location>
        <begin position="1042"/>
        <end position="1109"/>
    </location>
</feature>
<dbReference type="InterPro" id="IPR013783">
    <property type="entry name" value="Ig-like_fold"/>
</dbReference>
<dbReference type="SUPFAM" id="SSF49899">
    <property type="entry name" value="Concanavalin A-like lectins/glucanases"/>
    <property type="match status" value="1"/>
</dbReference>
<feature type="compositionally biased region" description="Basic and acidic residues" evidence="5">
    <location>
        <begin position="963"/>
        <end position="984"/>
    </location>
</feature>
<feature type="transmembrane region" description="Helical" evidence="6">
    <location>
        <begin position="92"/>
        <end position="114"/>
    </location>
</feature>
<reference evidence="9" key="1">
    <citation type="submission" date="2022-11" db="UniProtKB">
        <authorList>
            <consortium name="WormBaseParasite"/>
        </authorList>
    </citation>
    <scope>IDENTIFICATION</scope>
</reference>
<dbReference type="PANTHER" id="PTHR11132">
    <property type="entry name" value="SOLUTE CARRIER FAMILY 35"/>
    <property type="match status" value="1"/>
</dbReference>
<evidence type="ECO:0000256" key="1">
    <source>
        <dbReference type="ARBA" id="ARBA00004141"/>
    </source>
</evidence>
<feature type="transmembrane region" description="Helical" evidence="6">
    <location>
        <begin position="14"/>
        <end position="33"/>
    </location>
</feature>
<evidence type="ECO:0000313" key="9">
    <source>
        <dbReference type="WBParaSite" id="scaffold5387_cov257.g9495"/>
    </source>
</evidence>
<dbReference type="SUPFAM" id="SSF49265">
    <property type="entry name" value="Fibronectin type III"/>
    <property type="match status" value="1"/>
</dbReference>
<keyword evidence="4 6" id="KW-0472">Membrane</keyword>
<sequence length="1523" mass="170326">MIQNRQEKTLAQQYVNIFAAVSSYWICSIGLVFINKHLLSSPDIELDAPLFITWYQCLVSLILCFTADLLSQTFPRVITFPRMAVDLKLCKAVLPLSLVFVAMITFNNLCLKYVGVSFYYVGRSLTTVFNVTSRNALLCCLTIVAGFFLGVDQEDVAGTLSVIGVIFGVLASLCVALNAIFTKKTLPMVGDSIWRMTMYNNLNAVLLFLPLMLFTGELGTIPYSPNIVAPTFWLLMTLSGFFGFIMGYVTGWQIQATSALTHNISGTAKAAAQTVIAVGWWREVKPILWWLSNLVVLIGSAAYTWVQKRDMDKRFHENQGQETEKAEEIRKIKNSDENGIRLNGIHSAEQGLIKGKVSTSPYAPRRAILMDIFFEVRFSLKHDVYEIKERDYEFRVESLTPNSATLRWEPPSSIDNILVRGYTLSYGAGSTDTRKVVLEGAENVEYTLNMLKPNTSYVLSLTAYNEAYGEDSSRLLLLIKTPLNNFQQAKDEVLEEENNNKYLNNLLLPKPSGLKVEKTGNVDEFLLYWDEPKELINENNKKKNFIYYIVQARRKSAQSKLIRQIKPGATRAIFRVGIRFESEPQSLWLYRKSLQRFWPQGEWLRLSWQLRRKSVNRGFQLIFDVSKHNEADQIKFFFSLDNLFVRASDCPIELEPFFGAAPDEETEANLLIPVENLIDTDPRVFRTAGLDGLPAVGIKVRGVEIVVPYRIYLPRKFYRNFAILASIRPSDNLGGFLFAVLNAFDTIVELGVQLQSAGPTQTNISLFYTDSSSTDSSEQRSTSRVLASFLVPVFAGQWTQFALEVHEQTVGLYFRCMRYAVRQVYRHPTQLQMDDASKLYIANAGPIIESFSSTTEKTTKPLRKTKIEEAKSTKELIPKTKVATRIETKQKVKTETKTTTATTTKTAKQKTISTTTTTAKPKIITKEIFTTSKPLMKGKLETETILKNTTIFTTTTVKPEKLLTKTTSKRETNSKTTAKPELKAKSNVSEISETKTKATPKTETKLSTKSTTKLTTTLKSSLATTVKPTAKPEKSTTNTKSKSTEKFETKSEAKSKNETKPVSKLGKEAKSKSEAKLKIEAKEVKLKNETKLEKANKTSEERLGKEAKSKSAAIPTTEVKTKSESKPAKEMKPKTETKSKEAKTKSQEKSKNEIRPEAKLGKEAKSKSAVKPATDSKLKSEAKPATDIKLNTKTKPETKAENTLKKETKPIIQHKHRQHHRHSTTPQTISYKENNNNEEFKVIGAIQELKLHDDPAEAANQCNENWTPPLIQQQIQMIPGPKGERGEPGIPGTCAVTECRMPPPGPPGLQGPPGVFPGLTEHDLRRIAAWPGVKGEKGDRGECCDKTTSKQTYREGYQNGGEEEVVLLNGQHNDQLPAYNRKVHGSSNSIKGEKGDRGQQGPPGLPGKLIEKPQSSSFSGVRIFQTALELLAATPNCPIGFLAFALSTQQLFIRVNSGWKQIILGGNLLTAQSGTKERTVDDYVSSPSISKNNADDSDELNRLSYWLALDEPSSDEFRADNEM</sequence>
<feature type="transmembrane region" description="Helical" evidence="6">
    <location>
        <begin position="158"/>
        <end position="181"/>
    </location>
</feature>
<evidence type="ECO:0000259" key="7">
    <source>
        <dbReference type="PROSITE" id="PS50853"/>
    </source>
</evidence>
<dbReference type="Gene3D" id="2.60.40.10">
    <property type="entry name" value="Immunoglobulins"/>
    <property type="match status" value="1"/>
</dbReference>